<dbReference type="SUPFAM" id="SSF75005">
    <property type="entry name" value="Arabinanase/levansucrase/invertase"/>
    <property type="match status" value="1"/>
</dbReference>
<dbReference type="RefSeq" id="WP_018978653.1">
    <property type="nucleotide sequence ID" value="NZ_BMLN01000002.1"/>
</dbReference>
<accession>A0ABQ2KVJ4</accession>
<evidence type="ECO:0000313" key="9">
    <source>
        <dbReference type="EMBL" id="GGN94154.1"/>
    </source>
</evidence>
<evidence type="ECO:0000256" key="7">
    <source>
        <dbReference type="SAM" id="SignalP"/>
    </source>
</evidence>
<dbReference type="InterPro" id="IPR023296">
    <property type="entry name" value="Glyco_hydro_beta-prop_sf"/>
</dbReference>
<keyword evidence="2 7" id="KW-0732">Signal</keyword>
<feature type="region of interest" description="Disordered" evidence="6">
    <location>
        <begin position="319"/>
        <end position="375"/>
    </location>
</feature>
<keyword evidence="4 5" id="KW-0326">Glycosidase</keyword>
<dbReference type="Proteomes" id="UP000606653">
    <property type="component" value="Unassembled WGS sequence"/>
</dbReference>
<protein>
    <recommendedName>
        <fullName evidence="8">CBM6 domain-containing protein</fullName>
    </recommendedName>
</protein>
<feature type="domain" description="CBM6" evidence="8">
    <location>
        <begin position="349"/>
        <end position="471"/>
    </location>
</feature>
<keyword evidence="10" id="KW-1185">Reference proteome</keyword>
<reference evidence="10" key="1">
    <citation type="journal article" date="2019" name="Int. J. Syst. Evol. Microbiol.">
        <title>The Global Catalogue of Microorganisms (GCM) 10K type strain sequencing project: providing services to taxonomists for standard genome sequencing and annotation.</title>
        <authorList>
            <consortium name="The Broad Institute Genomics Platform"/>
            <consortium name="The Broad Institute Genome Sequencing Center for Infectious Disease"/>
            <person name="Wu L."/>
            <person name="Ma J."/>
        </authorList>
    </citation>
    <scope>NUCLEOTIDE SEQUENCE [LARGE SCALE GENOMIC DNA]</scope>
    <source>
        <strain evidence="10">CGMCC 1.6964</strain>
    </source>
</reference>
<gene>
    <name evidence="9" type="ORF">GCM10010969_08600</name>
</gene>
<feature type="compositionally biased region" description="Polar residues" evidence="6">
    <location>
        <begin position="319"/>
        <end position="329"/>
    </location>
</feature>
<evidence type="ECO:0000256" key="3">
    <source>
        <dbReference type="ARBA" id="ARBA00022801"/>
    </source>
</evidence>
<dbReference type="Pfam" id="PF03422">
    <property type="entry name" value="CBM_6"/>
    <property type="match status" value="1"/>
</dbReference>
<dbReference type="InterPro" id="IPR005084">
    <property type="entry name" value="CBM6"/>
</dbReference>
<dbReference type="PANTHER" id="PTHR43817">
    <property type="entry name" value="GLYCOSYL HYDROLASE"/>
    <property type="match status" value="1"/>
</dbReference>
<dbReference type="Pfam" id="PF04616">
    <property type="entry name" value="Glyco_hydro_43"/>
    <property type="match status" value="1"/>
</dbReference>
<evidence type="ECO:0000256" key="4">
    <source>
        <dbReference type="ARBA" id="ARBA00023295"/>
    </source>
</evidence>
<evidence type="ECO:0000256" key="1">
    <source>
        <dbReference type="ARBA" id="ARBA00009865"/>
    </source>
</evidence>
<dbReference type="PANTHER" id="PTHR43817:SF1">
    <property type="entry name" value="HYDROLASE, FAMILY 43, PUTATIVE (AFU_ORTHOLOGUE AFUA_3G01660)-RELATED"/>
    <property type="match status" value="1"/>
</dbReference>
<dbReference type="Gene3D" id="2.60.120.260">
    <property type="entry name" value="Galactose-binding domain-like"/>
    <property type="match status" value="1"/>
</dbReference>
<dbReference type="InterPro" id="IPR006710">
    <property type="entry name" value="Glyco_hydro_43"/>
</dbReference>
<evidence type="ECO:0000256" key="2">
    <source>
        <dbReference type="ARBA" id="ARBA00022729"/>
    </source>
</evidence>
<comment type="caution">
    <text evidence="9">The sequence shown here is derived from an EMBL/GenBank/DDBJ whole genome shotgun (WGS) entry which is preliminary data.</text>
</comment>
<dbReference type="CDD" id="cd18820">
    <property type="entry name" value="GH43_LbAraf43-like"/>
    <property type="match status" value="1"/>
</dbReference>
<keyword evidence="3 5" id="KW-0378">Hydrolase</keyword>
<proteinExistence type="inferred from homology"/>
<evidence type="ECO:0000259" key="8">
    <source>
        <dbReference type="PROSITE" id="PS51175"/>
    </source>
</evidence>
<dbReference type="SUPFAM" id="SSF49785">
    <property type="entry name" value="Galactose-binding domain-like"/>
    <property type="match status" value="1"/>
</dbReference>
<sequence length="475" mass="52765">MNKKTWIKGGLALMLLGTTMTGGSFEAVQAAAAQAQSQVKSDFYNVIMQDGADPFMYRHADGYYYYTKTTGNNVTLWRSKTLTGIDAGETVVVETGGQNVWAPELHRIDGAWYIYYAKDDGDNANHRMYVMQNKSLNPLEGTWVDKGPITDSTNRWAIDGTVFKARGISYFVWSGWEGTENVRQVLYIARMSNPWTIDSPRVEIARPEYQWETNHNPHVNEGPQILLKGTTINIVYSASGSWTDDYSLGLLTAKNYSDLLDPESWTKRPDQVFKTGNGVYGPGHASFTKSPDGQEDWMVYHAAKRQSSGWDREIRTQPFTWNKDNTPNFGSPLDPNQPIPLPSGEPKRDRYEAEDGRLAGTAKVSQHEDSSGGAKVGYIDTEDSYVEVDVDAAKSGTYILYARTGNGTAGGNWSTLKLSVDGGPASDFFVTNQGWDNWGTSTQKMSLSKGKHTIRFAKGNGYAEIDGFDLFRIGK</sequence>
<dbReference type="Gene3D" id="2.115.10.20">
    <property type="entry name" value="Glycosyl hydrolase domain, family 43"/>
    <property type="match status" value="1"/>
</dbReference>
<feature type="chain" id="PRO_5045792479" description="CBM6 domain-containing protein" evidence="7">
    <location>
        <begin position="27"/>
        <end position="475"/>
    </location>
</feature>
<organism evidence="9 10">
    <name type="scientific">Saccharibacillus kuerlensis</name>
    <dbReference type="NCBI Taxonomy" id="459527"/>
    <lineage>
        <taxon>Bacteria</taxon>
        <taxon>Bacillati</taxon>
        <taxon>Bacillota</taxon>
        <taxon>Bacilli</taxon>
        <taxon>Bacillales</taxon>
        <taxon>Paenibacillaceae</taxon>
        <taxon>Saccharibacillus</taxon>
    </lineage>
</organism>
<dbReference type="EMBL" id="BMLN01000002">
    <property type="protein sequence ID" value="GGN94154.1"/>
    <property type="molecule type" value="Genomic_DNA"/>
</dbReference>
<feature type="compositionally biased region" description="Basic and acidic residues" evidence="6">
    <location>
        <begin position="345"/>
        <end position="357"/>
    </location>
</feature>
<name>A0ABQ2KVJ4_9BACL</name>
<feature type="signal peptide" evidence="7">
    <location>
        <begin position="1"/>
        <end position="26"/>
    </location>
</feature>
<dbReference type="InterPro" id="IPR008979">
    <property type="entry name" value="Galactose-bd-like_sf"/>
</dbReference>
<dbReference type="PROSITE" id="PS51175">
    <property type="entry name" value="CBM6"/>
    <property type="match status" value="1"/>
</dbReference>
<comment type="similarity">
    <text evidence="1 5">Belongs to the glycosyl hydrolase 43 family.</text>
</comment>
<evidence type="ECO:0000256" key="5">
    <source>
        <dbReference type="RuleBase" id="RU361187"/>
    </source>
</evidence>
<evidence type="ECO:0000313" key="10">
    <source>
        <dbReference type="Proteomes" id="UP000606653"/>
    </source>
</evidence>
<evidence type="ECO:0000256" key="6">
    <source>
        <dbReference type="SAM" id="MobiDB-lite"/>
    </source>
</evidence>